<dbReference type="Proteomes" id="UP000652761">
    <property type="component" value="Unassembled WGS sequence"/>
</dbReference>
<dbReference type="OrthoDB" id="647610at2759"/>
<feature type="domain" description="DUF659" evidence="1">
    <location>
        <begin position="34"/>
        <end position="107"/>
    </location>
</feature>
<sequence>MKPEGEEGISGRRRHLGTQFKAARNSSILFFYSKLLKKVHTRVYIRYKLLMQVVTDNASYNIAAGRMLMKKRKKLFWTPCAAHCLDLMLEDIGKLKEYAGAIAKAKKLTAYVYTHTHLLDHMRKETKGKELVRFGVTRFATAFLTLERLNDEIVKFWHAVKEILRACQPILQVLRIVDGDEKPAMGYLYAAMELARNQIMKNFGMKQSKYQPILKIVDKRWKDQMNRPLHEAGFFFKSQALF</sequence>
<dbReference type="EMBL" id="NMUH01000777">
    <property type="protein sequence ID" value="MQL84651.1"/>
    <property type="molecule type" value="Genomic_DNA"/>
</dbReference>
<accession>A0A843UMU5</accession>
<protein>
    <recommendedName>
        <fullName evidence="1">DUF659 domain-containing protein</fullName>
    </recommendedName>
</protein>
<dbReference type="InterPro" id="IPR007021">
    <property type="entry name" value="DUF659"/>
</dbReference>
<dbReference type="PANTHER" id="PTHR32166">
    <property type="entry name" value="OSJNBA0013A04.12 PROTEIN"/>
    <property type="match status" value="1"/>
</dbReference>
<comment type="caution">
    <text evidence="2">The sequence shown here is derived from an EMBL/GenBank/DDBJ whole genome shotgun (WGS) entry which is preliminary data.</text>
</comment>
<organism evidence="2 3">
    <name type="scientific">Colocasia esculenta</name>
    <name type="common">Wild taro</name>
    <name type="synonym">Arum esculentum</name>
    <dbReference type="NCBI Taxonomy" id="4460"/>
    <lineage>
        <taxon>Eukaryota</taxon>
        <taxon>Viridiplantae</taxon>
        <taxon>Streptophyta</taxon>
        <taxon>Embryophyta</taxon>
        <taxon>Tracheophyta</taxon>
        <taxon>Spermatophyta</taxon>
        <taxon>Magnoliopsida</taxon>
        <taxon>Liliopsida</taxon>
        <taxon>Araceae</taxon>
        <taxon>Aroideae</taxon>
        <taxon>Colocasieae</taxon>
        <taxon>Colocasia</taxon>
    </lineage>
</organism>
<dbReference type="InterPro" id="IPR012337">
    <property type="entry name" value="RNaseH-like_sf"/>
</dbReference>
<evidence type="ECO:0000313" key="3">
    <source>
        <dbReference type="Proteomes" id="UP000652761"/>
    </source>
</evidence>
<evidence type="ECO:0000313" key="2">
    <source>
        <dbReference type="EMBL" id="MQL84651.1"/>
    </source>
</evidence>
<proteinExistence type="predicted"/>
<gene>
    <name evidence="2" type="ORF">Taro_017169</name>
</gene>
<keyword evidence="3" id="KW-1185">Reference proteome</keyword>
<dbReference type="PANTHER" id="PTHR32166:SF74">
    <property type="entry name" value="OS05G0256350 PROTEIN"/>
    <property type="match status" value="1"/>
</dbReference>
<dbReference type="SUPFAM" id="SSF53098">
    <property type="entry name" value="Ribonuclease H-like"/>
    <property type="match status" value="1"/>
</dbReference>
<reference evidence="2" key="1">
    <citation type="submission" date="2017-07" db="EMBL/GenBank/DDBJ databases">
        <title>Taro Niue Genome Assembly and Annotation.</title>
        <authorList>
            <person name="Atibalentja N."/>
            <person name="Keating K."/>
            <person name="Fields C.J."/>
        </authorList>
    </citation>
    <scope>NUCLEOTIDE SEQUENCE</scope>
    <source>
        <strain evidence="2">Niue_2</strain>
        <tissue evidence="2">Leaf</tissue>
    </source>
</reference>
<dbReference type="AlphaFoldDB" id="A0A843UMU5"/>
<name>A0A843UMU5_COLES</name>
<evidence type="ECO:0000259" key="1">
    <source>
        <dbReference type="Pfam" id="PF04937"/>
    </source>
</evidence>
<dbReference type="Pfam" id="PF04937">
    <property type="entry name" value="DUF659"/>
    <property type="match status" value="1"/>
</dbReference>